<keyword evidence="5 8" id="KW-0812">Transmembrane</keyword>
<feature type="transmembrane region" description="Helical" evidence="8">
    <location>
        <begin position="79"/>
        <end position="98"/>
    </location>
</feature>
<gene>
    <name evidence="9" type="ORF">PROAA_990019</name>
</gene>
<evidence type="ECO:0000256" key="6">
    <source>
        <dbReference type="ARBA" id="ARBA00022989"/>
    </source>
</evidence>
<dbReference type="RefSeq" id="WP_222102372.1">
    <property type="nucleotide sequence ID" value="NZ_FLQY01000405.1"/>
</dbReference>
<keyword evidence="3" id="KW-0813">Transport</keyword>
<evidence type="ECO:0000256" key="3">
    <source>
        <dbReference type="ARBA" id="ARBA00022448"/>
    </source>
</evidence>
<keyword evidence="4 8" id="KW-1003">Cell membrane</keyword>
<dbReference type="InterPro" id="IPR002781">
    <property type="entry name" value="TM_pro_TauE-like"/>
</dbReference>
<dbReference type="PANTHER" id="PTHR30269:SF0">
    <property type="entry name" value="MEMBRANE TRANSPORTER PROTEIN YFCA-RELATED"/>
    <property type="match status" value="1"/>
</dbReference>
<dbReference type="GO" id="GO:0005886">
    <property type="term" value="C:plasma membrane"/>
    <property type="evidence" value="ECO:0007669"/>
    <property type="project" value="UniProtKB-SubCell"/>
</dbReference>
<feature type="transmembrane region" description="Helical" evidence="8">
    <location>
        <begin position="141"/>
        <end position="169"/>
    </location>
</feature>
<dbReference type="AlphaFoldDB" id="A0A1A8Y4H4"/>
<evidence type="ECO:0000256" key="5">
    <source>
        <dbReference type="ARBA" id="ARBA00022692"/>
    </source>
</evidence>
<evidence type="ECO:0000256" key="4">
    <source>
        <dbReference type="ARBA" id="ARBA00022475"/>
    </source>
</evidence>
<evidence type="ECO:0000313" key="10">
    <source>
        <dbReference type="Proteomes" id="UP000199600"/>
    </source>
</evidence>
<keyword evidence="7 8" id="KW-0472">Membrane</keyword>
<sequence length="255" mass="27297">MSIDYSVLAVLSCAALFAGFIDSIVGGGGLIQIPALFTALPKELPATLFGTNKIASVFGTANAAWHYSCRVRMPWRTTLPAAVAAFGFSFLGAMAVAWLPRDLLRPMILALLVVSAAYIFWRKDFGSIHRPQHAGRRELAYALIVGGAIGFYDGFFGPGAGSFLIVLFIRFFGFDFLHASAASKVVNVATNLAAISFFVPNGFYLPLAALCMAVLNVLGSVIGSQLALRRGSGFVRLVFLAVVSALILKFAWDTF</sequence>
<organism evidence="9 10">
    <name type="scientific">Candidatus Propionivibrio aalborgensis</name>
    <dbReference type="NCBI Taxonomy" id="1860101"/>
    <lineage>
        <taxon>Bacteria</taxon>
        <taxon>Pseudomonadati</taxon>
        <taxon>Pseudomonadota</taxon>
        <taxon>Betaproteobacteria</taxon>
        <taxon>Rhodocyclales</taxon>
        <taxon>Rhodocyclaceae</taxon>
        <taxon>Propionivibrio</taxon>
    </lineage>
</organism>
<evidence type="ECO:0000256" key="8">
    <source>
        <dbReference type="RuleBase" id="RU363041"/>
    </source>
</evidence>
<protein>
    <recommendedName>
        <fullName evidence="8">Probable membrane transporter protein</fullName>
    </recommendedName>
</protein>
<comment type="subcellular location">
    <subcellularLocation>
        <location evidence="1 8">Cell membrane</location>
        <topology evidence="1 8">Multi-pass membrane protein</topology>
    </subcellularLocation>
</comment>
<keyword evidence="6 8" id="KW-1133">Transmembrane helix</keyword>
<feature type="transmembrane region" description="Helical" evidence="8">
    <location>
        <begin position="234"/>
        <end position="252"/>
    </location>
</feature>
<keyword evidence="10" id="KW-1185">Reference proteome</keyword>
<evidence type="ECO:0000256" key="2">
    <source>
        <dbReference type="ARBA" id="ARBA00009142"/>
    </source>
</evidence>
<feature type="transmembrane region" description="Helical" evidence="8">
    <location>
        <begin position="47"/>
        <end position="67"/>
    </location>
</feature>
<evidence type="ECO:0000313" key="9">
    <source>
        <dbReference type="EMBL" id="SBT11283.1"/>
    </source>
</evidence>
<dbReference type="InterPro" id="IPR052017">
    <property type="entry name" value="TSUP"/>
</dbReference>
<comment type="similarity">
    <text evidence="2 8">Belongs to the 4-toluene sulfonate uptake permease (TSUP) (TC 2.A.102) family.</text>
</comment>
<dbReference type="EMBL" id="FLQY01000405">
    <property type="protein sequence ID" value="SBT11283.1"/>
    <property type="molecule type" value="Genomic_DNA"/>
</dbReference>
<reference evidence="9 10" key="1">
    <citation type="submission" date="2016-06" db="EMBL/GenBank/DDBJ databases">
        <authorList>
            <person name="Kjaerup R.B."/>
            <person name="Dalgaard T.S."/>
            <person name="Juul-Madsen H.R."/>
        </authorList>
    </citation>
    <scope>NUCLEOTIDE SEQUENCE [LARGE SCALE GENOMIC DNA]</scope>
    <source>
        <strain evidence="9">2</strain>
    </source>
</reference>
<accession>A0A1A8Y4H4</accession>
<dbReference type="PANTHER" id="PTHR30269">
    <property type="entry name" value="TRANSMEMBRANE PROTEIN YFCA"/>
    <property type="match status" value="1"/>
</dbReference>
<proteinExistence type="inferred from homology"/>
<feature type="transmembrane region" description="Helical" evidence="8">
    <location>
        <begin position="104"/>
        <end position="121"/>
    </location>
</feature>
<feature type="transmembrane region" description="Helical" evidence="8">
    <location>
        <begin position="203"/>
        <end position="222"/>
    </location>
</feature>
<evidence type="ECO:0000256" key="1">
    <source>
        <dbReference type="ARBA" id="ARBA00004651"/>
    </source>
</evidence>
<dbReference type="Proteomes" id="UP000199600">
    <property type="component" value="Unassembled WGS sequence"/>
</dbReference>
<name>A0A1A8Y4H4_9RHOO</name>
<evidence type="ECO:0000256" key="7">
    <source>
        <dbReference type="ARBA" id="ARBA00023136"/>
    </source>
</evidence>
<dbReference type="Pfam" id="PF01925">
    <property type="entry name" value="TauE"/>
    <property type="match status" value="1"/>
</dbReference>